<sequence>MELSLRSFCLRARGALEEGRQALQGLPHVLGTGNPAVELPLREPDHPVARRLRELRLSDRRRSPVGGAEGALRPLLPALPCAFLGLLLGSLGAFLGLLLGGPFGAFLGLLLGPFGGFLGLFGGVSPPPSRRLGDSWVSSSFTASSGDSWVSSSFTASSGDSWVSSFTAGDSWVSLLRFWVSSSSAGASWGLPPPSRRGLLGSPPPPSRRGLLGSPPPPSRRGLLGSPPPSRRGILGSPPPPSRRGLGLLLTAGDGGGFSPPRRGFLGLLLLLLGGGFLGLLRLFGDFRGLLRLFGDFRGLLRLFGDFRGLLFFGRVSSWPLRGLHRTESSVFERMRQMRGDPEATTQRVRCRNIASPEACHFGPGCTPLEGVRFWPSYTRCTNSEDATMSGLDGIRWCLRRQRGGTRPS</sequence>
<keyword evidence="2" id="KW-0472">Membrane</keyword>
<keyword evidence="2" id="KW-0812">Transmembrane</keyword>
<feature type="transmembrane region" description="Helical" evidence="2">
    <location>
        <begin position="105"/>
        <end position="124"/>
    </location>
</feature>
<feature type="transmembrane region" description="Helical" evidence="2">
    <location>
        <begin position="265"/>
        <end position="285"/>
    </location>
</feature>
<evidence type="ECO:0000313" key="4">
    <source>
        <dbReference type="Proteomes" id="UP000283509"/>
    </source>
</evidence>
<evidence type="ECO:0000256" key="2">
    <source>
        <dbReference type="SAM" id="Phobius"/>
    </source>
</evidence>
<name>A0A423U7B3_PENVA</name>
<reference evidence="3 4" key="1">
    <citation type="submission" date="2018-04" db="EMBL/GenBank/DDBJ databases">
        <authorList>
            <person name="Zhang X."/>
            <person name="Yuan J."/>
            <person name="Li F."/>
            <person name="Xiang J."/>
        </authorList>
    </citation>
    <scope>NUCLEOTIDE SEQUENCE [LARGE SCALE GENOMIC DNA]</scope>
    <source>
        <tissue evidence="3">Muscle</tissue>
    </source>
</reference>
<protein>
    <submittedName>
        <fullName evidence="3">Uncharacterized protein</fullName>
    </submittedName>
</protein>
<keyword evidence="2" id="KW-1133">Transmembrane helix</keyword>
<feature type="transmembrane region" description="Helical" evidence="2">
    <location>
        <begin position="78"/>
        <end position="99"/>
    </location>
</feature>
<gene>
    <name evidence="3" type="ORF">C7M84_022225</name>
</gene>
<proteinExistence type="predicted"/>
<reference evidence="3 4" key="2">
    <citation type="submission" date="2019-01" db="EMBL/GenBank/DDBJ databases">
        <title>The decoding of complex shrimp genome reveals the adaptation for benthos swimmer, frequently molting mechanism and breeding impact on genome.</title>
        <authorList>
            <person name="Sun Y."/>
            <person name="Gao Y."/>
            <person name="Yu Y."/>
        </authorList>
    </citation>
    <scope>NUCLEOTIDE SEQUENCE [LARGE SCALE GENOMIC DNA]</scope>
    <source>
        <tissue evidence="3">Muscle</tissue>
    </source>
</reference>
<dbReference type="Proteomes" id="UP000283509">
    <property type="component" value="Unassembled WGS sequence"/>
</dbReference>
<evidence type="ECO:0000256" key="1">
    <source>
        <dbReference type="SAM" id="MobiDB-lite"/>
    </source>
</evidence>
<dbReference type="EMBL" id="QCYY01000522">
    <property type="protein sequence ID" value="ROT84592.1"/>
    <property type="molecule type" value="Genomic_DNA"/>
</dbReference>
<organism evidence="3 4">
    <name type="scientific">Penaeus vannamei</name>
    <name type="common">Whiteleg shrimp</name>
    <name type="synonym">Litopenaeus vannamei</name>
    <dbReference type="NCBI Taxonomy" id="6689"/>
    <lineage>
        <taxon>Eukaryota</taxon>
        <taxon>Metazoa</taxon>
        <taxon>Ecdysozoa</taxon>
        <taxon>Arthropoda</taxon>
        <taxon>Crustacea</taxon>
        <taxon>Multicrustacea</taxon>
        <taxon>Malacostraca</taxon>
        <taxon>Eumalacostraca</taxon>
        <taxon>Eucarida</taxon>
        <taxon>Decapoda</taxon>
        <taxon>Dendrobranchiata</taxon>
        <taxon>Penaeoidea</taxon>
        <taxon>Penaeidae</taxon>
        <taxon>Penaeus</taxon>
    </lineage>
</organism>
<feature type="region of interest" description="Disordered" evidence="1">
    <location>
        <begin position="193"/>
        <end position="248"/>
    </location>
</feature>
<comment type="caution">
    <text evidence="3">The sequence shown here is derived from an EMBL/GenBank/DDBJ whole genome shotgun (WGS) entry which is preliminary data.</text>
</comment>
<evidence type="ECO:0000313" key="3">
    <source>
        <dbReference type="EMBL" id="ROT84592.1"/>
    </source>
</evidence>
<dbReference type="AlphaFoldDB" id="A0A423U7B3"/>
<accession>A0A423U7B3</accession>
<keyword evidence="4" id="KW-1185">Reference proteome</keyword>